<proteinExistence type="predicted"/>
<dbReference type="InterPro" id="IPR042204">
    <property type="entry name" value="2Fe-2S-bd_N"/>
</dbReference>
<dbReference type="AlphaFoldDB" id="A0A4D4KRT3"/>
<gene>
    <name evidence="2" type="primary">hcnA</name>
    <name evidence="2" type="ORF">SVIO_002290</name>
</gene>
<protein>
    <submittedName>
        <fullName evidence="2">Hydrogen cyanide synthase subunit HcnA</fullName>
    </submittedName>
</protein>
<dbReference type="Pfam" id="PF13510">
    <property type="entry name" value="Fer2_4"/>
    <property type="match status" value="1"/>
</dbReference>
<reference evidence="2 3" key="1">
    <citation type="journal article" date="2020" name="Int. J. Syst. Evol. Microbiol.">
        <title>Reclassification of Streptomyces castelarensis and Streptomyces sporoclivatus as later heterotypic synonyms of Streptomyces antimycoticus.</title>
        <authorList>
            <person name="Komaki H."/>
            <person name="Tamura T."/>
        </authorList>
    </citation>
    <scope>NUCLEOTIDE SEQUENCE [LARGE SCALE GENOMIC DNA]</scope>
    <source>
        <strain evidence="2 3">NBRC 13459</strain>
    </source>
</reference>
<dbReference type="EMBL" id="BJHW01000001">
    <property type="protein sequence ID" value="GDY49606.1"/>
    <property type="molecule type" value="Genomic_DNA"/>
</dbReference>
<dbReference type="SUPFAM" id="SSF54292">
    <property type="entry name" value="2Fe-2S ferredoxin-like"/>
    <property type="match status" value="1"/>
</dbReference>
<comment type="caution">
    <text evidence="2">The sequence shown here is derived from an EMBL/GenBank/DDBJ whole genome shotgun (WGS) entry which is preliminary data.</text>
</comment>
<accession>A0A4D4KRT3</accession>
<evidence type="ECO:0000313" key="2">
    <source>
        <dbReference type="EMBL" id="GDY49606.1"/>
    </source>
</evidence>
<sequence length="97" mass="10109">MSTSPLPETVTVTIDGTPTQAWAGQSVTAVLVAAGIWPLRRNPVNGQLRGPFCGMGVCLECEVTIDGRPGSRSCTAHVADGTDIRTHTEPVPTAAHD</sequence>
<keyword evidence="1" id="KW-0560">Oxidoreductase</keyword>
<evidence type="ECO:0000313" key="3">
    <source>
        <dbReference type="Proteomes" id="UP000301309"/>
    </source>
</evidence>
<dbReference type="Gene3D" id="3.10.20.440">
    <property type="entry name" value="2Fe-2S iron-sulphur cluster binding domain, sarcosine oxidase, alpha subunit, N-terminal domain"/>
    <property type="match status" value="1"/>
</dbReference>
<name>A0A4D4KRT3_STRVO</name>
<dbReference type="OrthoDB" id="573392at2"/>
<evidence type="ECO:0000256" key="1">
    <source>
        <dbReference type="ARBA" id="ARBA00023002"/>
    </source>
</evidence>
<dbReference type="RefSeq" id="WP_137975764.1">
    <property type="nucleotide sequence ID" value="NZ_BAAASO010000069.1"/>
</dbReference>
<dbReference type="Proteomes" id="UP000301309">
    <property type="component" value="Unassembled WGS sequence"/>
</dbReference>
<organism evidence="2 3">
    <name type="scientific">Streptomyces violaceusniger</name>
    <dbReference type="NCBI Taxonomy" id="68280"/>
    <lineage>
        <taxon>Bacteria</taxon>
        <taxon>Bacillati</taxon>
        <taxon>Actinomycetota</taxon>
        <taxon>Actinomycetes</taxon>
        <taxon>Kitasatosporales</taxon>
        <taxon>Streptomycetaceae</taxon>
        <taxon>Streptomyces</taxon>
        <taxon>Streptomyces violaceusniger group</taxon>
    </lineage>
</organism>
<dbReference type="InterPro" id="IPR036010">
    <property type="entry name" value="2Fe-2S_ferredoxin-like_sf"/>
</dbReference>
<dbReference type="GO" id="GO:0016491">
    <property type="term" value="F:oxidoreductase activity"/>
    <property type="evidence" value="ECO:0007669"/>
    <property type="project" value="UniProtKB-KW"/>
</dbReference>
<dbReference type="GO" id="GO:0051536">
    <property type="term" value="F:iron-sulfur cluster binding"/>
    <property type="evidence" value="ECO:0007669"/>
    <property type="project" value="InterPro"/>
</dbReference>
<keyword evidence="3" id="KW-1185">Reference proteome</keyword>